<dbReference type="AlphaFoldDB" id="A0A559JHT0"/>
<proteinExistence type="predicted"/>
<dbReference type="RefSeq" id="WP_144854847.1">
    <property type="nucleotide sequence ID" value="NZ_VNJI01000080.1"/>
</dbReference>
<comment type="caution">
    <text evidence="1">The sequence shown here is derived from an EMBL/GenBank/DDBJ whole genome shotgun (WGS) entry which is preliminary data.</text>
</comment>
<organism evidence="1 2">
    <name type="scientific">Paenibacillus cremeus</name>
    <dbReference type="NCBI Taxonomy" id="2163881"/>
    <lineage>
        <taxon>Bacteria</taxon>
        <taxon>Bacillati</taxon>
        <taxon>Bacillota</taxon>
        <taxon>Bacilli</taxon>
        <taxon>Bacillales</taxon>
        <taxon>Paenibacillaceae</taxon>
        <taxon>Paenibacillus</taxon>
    </lineage>
</organism>
<accession>A0A559JHT0</accession>
<name>A0A559JHT0_9BACL</name>
<dbReference type="OrthoDB" id="2864903at2"/>
<reference evidence="1 2" key="1">
    <citation type="submission" date="2019-07" db="EMBL/GenBank/DDBJ databases">
        <authorList>
            <person name="Kim J."/>
        </authorList>
    </citation>
    <scope>NUCLEOTIDE SEQUENCE [LARGE SCALE GENOMIC DNA]</scope>
    <source>
        <strain evidence="1 2">JC52</strain>
    </source>
</reference>
<evidence type="ECO:0000313" key="2">
    <source>
        <dbReference type="Proteomes" id="UP000317036"/>
    </source>
</evidence>
<sequence length="209" mass="24126">MSSIEERQKLFEEIYQKLILPFPPGTVEFKNQNPASAHIPVQAYQHRVNVAAGNFASWRLTTEQPIIHEAERMLEMRGVLQIVDASYEGQGFVEFERDERTKRIKYFNERCKAAASLAFVDACDCFEMGWIDLGRKWSNNPGTGVPERTGGSVVRSDKKDGETRRQCIFPGCGKFVDEKLLKLYQWKNAQCEEHIPEHVKRKFLNRQEG</sequence>
<keyword evidence="2" id="KW-1185">Reference proteome</keyword>
<dbReference type="Proteomes" id="UP000317036">
    <property type="component" value="Unassembled WGS sequence"/>
</dbReference>
<protein>
    <submittedName>
        <fullName evidence="1">Uncharacterized protein</fullName>
    </submittedName>
</protein>
<dbReference type="EMBL" id="VNJI01000080">
    <property type="protein sequence ID" value="TVX99430.1"/>
    <property type="molecule type" value="Genomic_DNA"/>
</dbReference>
<gene>
    <name evidence="1" type="ORF">FPZ49_33700</name>
</gene>
<evidence type="ECO:0000313" key="1">
    <source>
        <dbReference type="EMBL" id="TVX99430.1"/>
    </source>
</evidence>